<comment type="similarity">
    <text evidence="4">Belongs to the phospholipase D family. MitoPLD/Zucchini subfamily.</text>
</comment>
<organism evidence="9">
    <name type="scientific">Chlamydomonas leiostraca</name>
    <dbReference type="NCBI Taxonomy" id="1034604"/>
    <lineage>
        <taxon>Eukaryota</taxon>
        <taxon>Viridiplantae</taxon>
        <taxon>Chlorophyta</taxon>
        <taxon>core chlorophytes</taxon>
        <taxon>Chlorophyceae</taxon>
        <taxon>CS clade</taxon>
        <taxon>Chlamydomonadales</taxon>
        <taxon>Chlamydomonadaceae</taxon>
        <taxon>Chlamydomonas</taxon>
    </lineage>
</organism>
<dbReference type="PANTHER" id="PTHR43856:SF1">
    <property type="entry name" value="MITOCHONDRIAL CARDIOLIPIN HYDROLASE"/>
    <property type="match status" value="1"/>
</dbReference>
<gene>
    <name evidence="9" type="ORF">CLEI1391_LOCUS7461</name>
</gene>
<evidence type="ECO:0000256" key="5">
    <source>
        <dbReference type="ARBA" id="ARBA00040549"/>
    </source>
</evidence>
<dbReference type="InterPro" id="IPR051406">
    <property type="entry name" value="PLD_domain"/>
</dbReference>
<dbReference type="InterPro" id="IPR001736">
    <property type="entry name" value="PLipase_D/transphosphatidylase"/>
</dbReference>
<accession>A0A7S0WPJ2</accession>
<keyword evidence="6" id="KW-0862">Zinc</keyword>
<evidence type="ECO:0000256" key="6">
    <source>
        <dbReference type="PROSITE-ProRule" id="PRU00723"/>
    </source>
</evidence>
<dbReference type="AlphaFoldDB" id="A0A7S0WPJ2"/>
<dbReference type="GO" id="GO:0016891">
    <property type="term" value="F:RNA endonuclease activity producing 5'-phosphomonoesters, hydrolytic mechanism"/>
    <property type="evidence" value="ECO:0007669"/>
    <property type="project" value="TreeGrafter"/>
</dbReference>
<keyword evidence="6" id="KW-0863">Zinc-finger</keyword>
<dbReference type="GO" id="GO:0008270">
    <property type="term" value="F:zinc ion binding"/>
    <property type="evidence" value="ECO:0007669"/>
    <property type="project" value="UniProtKB-KW"/>
</dbReference>
<dbReference type="PROSITE" id="PS50103">
    <property type="entry name" value="ZF_C3H1"/>
    <property type="match status" value="1"/>
</dbReference>
<dbReference type="GO" id="GO:0005739">
    <property type="term" value="C:mitochondrion"/>
    <property type="evidence" value="ECO:0007669"/>
    <property type="project" value="TreeGrafter"/>
</dbReference>
<name>A0A7S0WPJ2_9CHLO</name>
<dbReference type="InterPro" id="IPR000571">
    <property type="entry name" value="Znf_CCCH"/>
</dbReference>
<reference evidence="9" key="1">
    <citation type="submission" date="2021-01" db="EMBL/GenBank/DDBJ databases">
        <authorList>
            <person name="Corre E."/>
            <person name="Pelletier E."/>
            <person name="Niang G."/>
            <person name="Scheremetjew M."/>
            <person name="Finn R."/>
            <person name="Kale V."/>
            <person name="Holt S."/>
            <person name="Cochrane G."/>
            <person name="Meng A."/>
            <person name="Brown T."/>
            <person name="Cohen L."/>
        </authorList>
    </citation>
    <scope>NUCLEOTIDE SEQUENCE</scope>
    <source>
        <strain evidence="9">SAG 11-49</strain>
    </source>
</reference>
<dbReference type="CDD" id="cd09171">
    <property type="entry name" value="PLDc_vPLD6_like"/>
    <property type="match status" value="1"/>
</dbReference>
<dbReference type="EMBL" id="HBFB01013225">
    <property type="protein sequence ID" value="CAD8676462.1"/>
    <property type="molecule type" value="Transcribed_RNA"/>
</dbReference>
<evidence type="ECO:0000256" key="1">
    <source>
        <dbReference type="ARBA" id="ARBA00022801"/>
    </source>
</evidence>
<evidence type="ECO:0000256" key="3">
    <source>
        <dbReference type="ARBA" id="ARBA00023098"/>
    </source>
</evidence>
<evidence type="ECO:0000259" key="7">
    <source>
        <dbReference type="PROSITE" id="PS50035"/>
    </source>
</evidence>
<feature type="domain" description="PLD phosphodiesterase" evidence="7">
    <location>
        <begin position="175"/>
        <end position="198"/>
    </location>
</feature>
<dbReference type="Gene3D" id="3.30.870.10">
    <property type="entry name" value="Endonuclease Chain A"/>
    <property type="match status" value="1"/>
</dbReference>
<dbReference type="Pfam" id="PF13091">
    <property type="entry name" value="PLDc_2"/>
    <property type="match status" value="1"/>
</dbReference>
<evidence type="ECO:0000256" key="4">
    <source>
        <dbReference type="ARBA" id="ARBA00038012"/>
    </source>
</evidence>
<dbReference type="PANTHER" id="PTHR43856">
    <property type="entry name" value="CARDIOLIPIN HYDROLASE"/>
    <property type="match status" value="1"/>
</dbReference>
<dbReference type="SUPFAM" id="SSF56024">
    <property type="entry name" value="Phospholipase D/nuclease"/>
    <property type="match status" value="1"/>
</dbReference>
<dbReference type="InterPro" id="IPR025202">
    <property type="entry name" value="PLD-like_dom"/>
</dbReference>
<sequence>MGGCLSTPEQGQGGAVKYAAPPPGQQGYYPPVPNQTYAAAAGAGIPPPGQWPHPAAAGGAGYTICKALFFPDPALPCHNARKPGGCRRHNCNFAHQQTSLTQLLDVIASARQSLIICVFTITCDEISDVVIGAHKRGIKVRVISDDDQAKTQGSDVARMQQAGIPVKVDHQPTHMHHKFCVVDGRVLINGSFNWTRQAVIGNNENVVILDIPSLVAEFSQYFEALWAKFRPL</sequence>
<feature type="domain" description="C3H1-type" evidence="8">
    <location>
        <begin position="71"/>
        <end position="98"/>
    </location>
</feature>
<feature type="zinc finger region" description="C3H1-type" evidence="6">
    <location>
        <begin position="71"/>
        <end position="98"/>
    </location>
</feature>
<evidence type="ECO:0000313" key="9">
    <source>
        <dbReference type="EMBL" id="CAD8676462.1"/>
    </source>
</evidence>
<keyword evidence="3" id="KW-0443">Lipid metabolism</keyword>
<protein>
    <recommendedName>
        <fullName evidence="5">Mitochondrial cardiolipin hydrolase</fullName>
    </recommendedName>
</protein>
<evidence type="ECO:0000259" key="8">
    <source>
        <dbReference type="PROSITE" id="PS50103"/>
    </source>
</evidence>
<keyword evidence="2" id="KW-0442">Lipid degradation</keyword>
<evidence type="ECO:0000256" key="2">
    <source>
        <dbReference type="ARBA" id="ARBA00022963"/>
    </source>
</evidence>
<dbReference type="GO" id="GO:0016042">
    <property type="term" value="P:lipid catabolic process"/>
    <property type="evidence" value="ECO:0007669"/>
    <property type="project" value="UniProtKB-KW"/>
</dbReference>
<keyword evidence="1" id="KW-0378">Hydrolase</keyword>
<keyword evidence="6" id="KW-0479">Metal-binding</keyword>
<dbReference type="PROSITE" id="PS50035">
    <property type="entry name" value="PLD"/>
    <property type="match status" value="1"/>
</dbReference>
<proteinExistence type="inferred from homology"/>